<dbReference type="InterPro" id="IPR011576">
    <property type="entry name" value="Pyridox_Oxase_N"/>
</dbReference>
<gene>
    <name evidence="2" type="ORF">GQ588_00370</name>
</gene>
<accession>A0A857DDD0</accession>
<dbReference type="RefSeq" id="WP_158208057.1">
    <property type="nucleotide sequence ID" value="NZ_CP046996.1"/>
</dbReference>
<organism evidence="2 3">
    <name type="scientific">Dehalobacter restrictus</name>
    <dbReference type="NCBI Taxonomy" id="55583"/>
    <lineage>
        <taxon>Bacteria</taxon>
        <taxon>Bacillati</taxon>
        <taxon>Bacillota</taxon>
        <taxon>Clostridia</taxon>
        <taxon>Eubacteriales</taxon>
        <taxon>Desulfitobacteriaceae</taxon>
        <taxon>Dehalobacter</taxon>
    </lineage>
</organism>
<dbReference type="SUPFAM" id="SSF50475">
    <property type="entry name" value="FMN-binding split barrel"/>
    <property type="match status" value="1"/>
</dbReference>
<evidence type="ECO:0000313" key="2">
    <source>
        <dbReference type="EMBL" id="QGZ99229.1"/>
    </source>
</evidence>
<dbReference type="PANTHER" id="PTHR40660">
    <property type="entry name" value="5'-PHOSPHATE OXIDASE PUTATIVE DOMAIN-CONTAINING PROTEIN-RELATED"/>
    <property type="match status" value="1"/>
</dbReference>
<dbReference type="InterPro" id="IPR012349">
    <property type="entry name" value="Split_barrel_FMN-bd"/>
</dbReference>
<dbReference type="AlphaFoldDB" id="A0A857DDD0"/>
<dbReference type="Gene3D" id="2.30.110.10">
    <property type="entry name" value="Electron Transport, Fmn-binding Protein, Chain A"/>
    <property type="match status" value="1"/>
</dbReference>
<dbReference type="PANTHER" id="PTHR40660:SF1">
    <property type="entry name" value="5'-PHOSPHATE OXIDASE PUTATIVE DOMAIN-CONTAINING PROTEIN-RELATED"/>
    <property type="match status" value="1"/>
</dbReference>
<evidence type="ECO:0000259" key="1">
    <source>
        <dbReference type="Pfam" id="PF01243"/>
    </source>
</evidence>
<dbReference type="Pfam" id="PF01243">
    <property type="entry name" value="PNPOx_N"/>
    <property type="match status" value="1"/>
</dbReference>
<sequence length="132" mass="14392">MSILNENVSKLLNEAKTWTIATIGETPNAVPILFKKVRTDESLVLFDVFMQKTLDNIVKNNNVAVTVYNESTLEGYQIKGTAEYSTAKDLVDEGNAATSAFKLTTKGAVIVKIKQVIVLTPGPDIGKVLFSK</sequence>
<name>A0A857DDD0_9FIRM</name>
<dbReference type="EMBL" id="CP046996">
    <property type="protein sequence ID" value="QGZ99229.1"/>
    <property type="molecule type" value="Genomic_DNA"/>
</dbReference>
<feature type="domain" description="Pyridoxamine 5'-phosphate oxidase N-terminal" evidence="1">
    <location>
        <begin position="5"/>
        <end position="95"/>
    </location>
</feature>
<dbReference type="Proteomes" id="UP000430508">
    <property type="component" value="Chromosome"/>
</dbReference>
<proteinExistence type="predicted"/>
<protein>
    <submittedName>
        <fullName evidence="2">Pyridoxamine 5'-phosphate oxidase family protein</fullName>
    </submittedName>
</protein>
<reference evidence="2 3" key="1">
    <citation type="submission" date="2019-12" db="EMBL/GenBank/DDBJ databases">
        <title>Sequence classification of anaerobic respiratory reductive dehalogenases: First we see many, then we see few.</title>
        <authorList>
            <person name="Molenda O."/>
            <person name="Puentes Jacome L.A."/>
            <person name="Cao X."/>
            <person name="Nesbo C.L."/>
            <person name="Tang S."/>
            <person name="Morson N."/>
            <person name="Patron J."/>
            <person name="Lomheim L."/>
            <person name="Wishart D.S."/>
            <person name="Edwards E.A."/>
        </authorList>
    </citation>
    <scope>NUCLEOTIDE SEQUENCE [LARGE SCALE GENOMIC DNA]</scope>
    <source>
        <strain evidence="2 3">12DCA</strain>
    </source>
</reference>
<evidence type="ECO:0000313" key="3">
    <source>
        <dbReference type="Proteomes" id="UP000430508"/>
    </source>
</evidence>